<feature type="compositionally biased region" description="Low complexity" evidence="1">
    <location>
        <begin position="114"/>
        <end position="130"/>
    </location>
</feature>
<feature type="domain" description="Putative T7SS secretion signal" evidence="2">
    <location>
        <begin position="3"/>
        <end position="177"/>
    </location>
</feature>
<accession>A0A9W6VI11</accession>
<evidence type="ECO:0000259" key="2">
    <source>
        <dbReference type="Pfam" id="PF21725"/>
    </source>
</evidence>
<dbReference type="Pfam" id="PF21725">
    <property type="entry name" value="T7SS_signal"/>
    <property type="match status" value="1"/>
</dbReference>
<name>A0A9W6VI11_9PSEU</name>
<dbReference type="InterPro" id="IPR049082">
    <property type="entry name" value="T7SS_signal"/>
</dbReference>
<keyword evidence="4" id="KW-1185">Reference proteome</keyword>
<protein>
    <recommendedName>
        <fullName evidence="2">Putative T7SS secretion signal domain-containing protein</fullName>
    </recommendedName>
</protein>
<proteinExistence type="predicted"/>
<dbReference type="EMBL" id="BSTI01000010">
    <property type="protein sequence ID" value="GLY67957.1"/>
    <property type="molecule type" value="Genomic_DNA"/>
</dbReference>
<dbReference type="AlphaFoldDB" id="A0A9W6VI11"/>
<sequence>MAELGQTQDPQQLVPGKPEAIEENARVLHARADRANWAGDGLQEIDTGAWQGPGAQAFHDKFSYEPGKWFAAGDALESAASALDDYASTLRWAQAQAVEAIALWNQGQNATQQAKAAHEAAAAQAATQNQPAPPFTDPGESSRQAAQGTLNRARAQLSEAGDLAAQLLRSETEGAPEDSNWLDDLGNFCANVGAHIVNDLASFGNAILHHPGDVVAALGGLGLTVASATGEFAGVVLSATGVGAAAGAPAIAISTTGLAAGIGTMTAAIGDLASHAGGDDRVEPVKPRESSTAESSTPNAGNGRAISREELTPSQESNLNRYQKKLPAAAEQPTITRLEDGSVRFVSKVPGRVPGSYAEYTKTVGPDGTTIGYTKTTHLPDGSIAHIKDKMQ</sequence>
<feature type="region of interest" description="Disordered" evidence="1">
    <location>
        <begin position="114"/>
        <end position="152"/>
    </location>
</feature>
<evidence type="ECO:0000256" key="1">
    <source>
        <dbReference type="SAM" id="MobiDB-lite"/>
    </source>
</evidence>
<dbReference type="Proteomes" id="UP001165136">
    <property type="component" value="Unassembled WGS sequence"/>
</dbReference>
<feature type="compositionally biased region" description="Polar residues" evidence="1">
    <location>
        <begin position="139"/>
        <end position="150"/>
    </location>
</feature>
<comment type="caution">
    <text evidence="3">The sequence shown here is derived from an EMBL/GenBank/DDBJ whole genome shotgun (WGS) entry which is preliminary data.</text>
</comment>
<feature type="region of interest" description="Disordered" evidence="1">
    <location>
        <begin position="275"/>
        <end position="317"/>
    </location>
</feature>
<gene>
    <name evidence="3" type="ORF">Atai01_45760</name>
</gene>
<organism evidence="3 4">
    <name type="scientific">Amycolatopsis taiwanensis</name>
    <dbReference type="NCBI Taxonomy" id="342230"/>
    <lineage>
        <taxon>Bacteria</taxon>
        <taxon>Bacillati</taxon>
        <taxon>Actinomycetota</taxon>
        <taxon>Actinomycetes</taxon>
        <taxon>Pseudonocardiales</taxon>
        <taxon>Pseudonocardiaceae</taxon>
        <taxon>Amycolatopsis</taxon>
    </lineage>
</organism>
<evidence type="ECO:0000313" key="4">
    <source>
        <dbReference type="Proteomes" id="UP001165136"/>
    </source>
</evidence>
<evidence type="ECO:0000313" key="3">
    <source>
        <dbReference type="EMBL" id="GLY67957.1"/>
    </source>
</evidence>
<reference evidence="3" key="1">
    <citation type="submission" date="2023-03" db="EMBL/GenBank/DDBJ databases">
        <title>Amycolatopsis taiwanensis NBRC 103393.</title>
        <authorList>
            <person name="Ichikawa N."/>
            <person name="Sato H."/>
            <person name="Tonouchi N."/>
        </authorList>
    </citation>
    <scope>NUCLEOTIDE SEQUENCE</scope>
    <source>
        <strain evidence="3">NBRC 103393</strain>
    </source>
</reference>
<feature type="compositionally biased region" description="Basic and acidic residues" evidence="1">
    <location>
        <begin position="277"/>
        <end position="291"/>
    </location>
</feature>
<dbReference type="RefSeq" id="WP_285488111.1">
    <property type="nucleotide sequence ID" value="NZ_BSTI01000010.1"/>
</dbReference>